<feature type="domain" description="FAD-binding FR-type" evidence="9">
    <location>
        <begin position="53"/>
        <end position="154"/>
    </location>
</feature>
<dbReference type="Proteomes" id="UP000198327">
    <property type="component" value="Unassembled WGS sequence"/>
</dbReference>
<dbReference type="Gene3D" id="2.40.30.10">
    <property type="entry name" value="Translation factors"/>
    <property type="match status" value="1"/>
</dbReference>
<evidence type="ECO:0000256" key="6">
    <source>
        <dbReference type="ARBA" id="ARBA00023004"/>
    </source>
</evidence>
<dbReference type="AlphaFoldDB" id="A0A239KGL5"/>
<evidence type="ECO:0000259" key="9">
    <source>
        <dbReference type="PROSITE" id="PS51384"/>
    </source>
</evidence>
<evidence type="ECO:0000313" key="10">
    <source>
        <dbReference type="EMBL" id="SNT16779.1"/>
    </source>
</evidence>
<evidence type="ECO:0000313" key="11">
    <source>
        <dbReference type="Proteomes" id="UP000198327"/>
    </source>
</evidence>
<dbReference type="Pfam" id="PF00111">
    <property type="entry name" value="Fer2"/>
    <property type="match status" value="1"/>
</dbReference>
<dbReference type="Gene3D" id="3.10.20.30">
    <property type="match status" value="1"/>
</dbReference>
<evidence type="ECO:0000256" key="2">
    <source>
        <dbReference type="ARBA" id="ARBA00022630"/>
    </source>
</evidence>
<dbReference type="CDD" id="cd00207">
    <property type="entry name" value="fer2"/>
    <property type="match status" value="1"/>
</dbReference>
<dbReference type="InterPro" id="IPR006058">
    <property type="entry name" value="2Fe2S_fd_BS"/>
</dbReference>
<keyword evidence="4" id="KW-0479">Metal-binding</keyword>
<dbReference type="Pfam" id="PF00970">
    <property type="entry name" value="FAD_binding_6"/>
    <property type="match status" value="1"/>
</dbReference>
<evidence type="ECO:0000256" key="1">
    <source>
        <dbReference type="ARBA" id="ARBA00001974"/>
    </source>
</evidence>
<dbReference type="SUPFAM" id="SSF63380">
    <property type="entry name" value="Riboflavin synthase domain-like"/>
    <property type="match status" value="1"/>
</dbReference>
<dbReference type="RefSeq" id="WP_089248572.1">
    <property type="nucleotide sequence ID" value="NZ_FZOW01000010.1"/>
</dbReference>
<dbReference type="OrthoDB" id="502624at2"/>
<proteinExistence type="predicted"/>
<dbReference type="InterPro" id="IPR001041">
    <property type="entry name" value="2Fe-2S_ferredoxin-type"/>
</dbReference>
<dbReference type="InterPro" id="IPR017938">
    <property type="entry name" value="Riboflavin_synthase-like_b-brl"/>
</dbReference>
<accession>A0A239KGL5</accession>
<evidence type="ECO:0000256" key="3">
    <source>
        <dbReference type="ARBA" id="ARBA00022714"/>
    </source>
</evidence>
<reference evidence="11" key="1">
    <citation type="submission" date="2017-06" db="EMBL/GenBank/DDBJ databases">
        <authorList>
            <person name="Varghese N."/>
            <person name="Submissions S."/>
        </authorList>
    </citation>
    <scope>NUCLEOTIDE SEQUENCE [LARGE SCALE GENOMIC DNA]</scope>
    <source>
        <strain evidence="11">JCM 23211</strain>
    </source>
</reference>
<comment type="cofactor">
    <cofactor evidence="1">
        <name>FAD</name>
        <dbReference type="ChEBI" id="CHEBI:57692"/>
    </cofactor>
</comment>
<feature type="domain" description="2Fe-2S ferredoxin-type" evidence="8">
    <location>
        <begin position="280"/>
        <end position="349"/>
    </location>
</feature>
<gene>
    <name evidence="10" type="ORF">SAMN05421642_110132</name>
</gene>
<evidence type="ECO:0000256" key="7">
    <source>
        <dbReference type="ARBA" id="ARBA00023014"/>
    </source>
</evidence>
<keyword evidence="6" id="KW-0408">Iron</keyword>
<dbReference type="GO" id="GO:0016491">
    <property type="term" value="F:oxidoreductase activity"/>
    <property type="evidence" value="ECO:0007669"/>
    <property type="project" value="UniProtKB-KW"/>
</dbReference>
<dbReference type="InterPro" id="IPR008333">
    <property type="entry name" value="Cbr1-like_FAD-bd_dom"/>
</dbReference>
<dbReference type="EMBL" id="FZOW01000010">
    <property type="protein sequence ID" value="SNT16779.1"/>
    <property type="molecule type" value="Genomic_DNA"/>
</dbReference>
<evidence type="ECO:0000256" key="4">
    <source>
        <dbReference type="ARBA" id="ARBA00022723"/>
    </source>
</evidence>
<dbReference type="STRING" id="398843.A3K89_11125"/>
<dbReference type="GO" id="GO:0046872">
    <property type="term" value="F:metal ion binding"/>
    <property type="evidence" value="ECO:0007669"/>
    <property type="project" value="UniProtKB-KW"/>
</dbReference>
<dbReference type="GO" id="GO:0051537">
    <property type="term" value="F:2 iron, 2 sulfur cluster binding"/>
    <property type="evidence" value="ECO:0007669"/>
    <property type="project" value="UniProtKB-KW"/>
</dbReference>
<name>A0A239KGL5_9NOCA</name>
<dbReference type="SUPFAM" id="SSF54292">
    <property type="entry name" value="2Fe-2S ferredoxin-like"/>
    <property type="match status" value="1"/>
</dbReference>
<dbReference type="InterPro" id="IPR012675">
    <property type="entry name" value="Beta-grasp_dom_sf"/>
</dbReference>
<sequence length="349" mass="38124">MSFTLPVPDAMPGDLYGRRERDPLLRVLERLMNAHMHSLHLWHRKDVVGERNDRRISVTVVGRTVEAYDENVVGLTLAGAGELPSWRPGAHIDVELPSGRLRQYSLCGDPADSTKYRIAVRRIPDGDGGSIEMHQLRVGSRITIRGPRNAFAFAVPGHGSSADHLHFVAGGIGITPILPMMRLAHRLDLDWSMVYTGRSRESLPFLGELVEFGDRVTVVTDDVDGHPSAATLLRGSNENSAIYACGPMPMIGALSRGVDPGAEFHFERFSAPPIVNGVQFDVELSLTGQRITVPADKSILDAVKPFRPNVAYSCRQGFCGTCRVPAAGRPDGMLICTERSDGEKVVLDL</sequence>
<dbReference type="PROSITE" id="PS51384">
    <property type="entry name" value="FAD_FR"/>
    <property type="match status" value="1"/>
</dbReference>
<dbReference type="PANTHER" id="PTHR47354">
    <property type="entry name" value="NADH OXIDOREDUCTASE HCR"/>
    <property type="match status" value="1"/>
</dbReference>
<dbReference type="InterPro" id="IPR039261">
    <property type="entry name" value="FNR_nucleotide-bd"/>
</dbReference>
<keyword evidence="7" id="KW-0411">Iron-sulfur</keyword>
<keyword evidence="5" id="KW-0560">Oxidoreductase</keyword>
<dbReference type="InterPro" id="IPR050415">
    <property type="entry name" value="MRET"/>
</dbReference>
<evidence type="ECO:0000259" key="8">
    <source>
        <dbReference type="PROSITE" id="PS51085"/>
    </source>
</evidence>
<dbReference type="PRINTS" id="PR00409">
    <property type="entry name" value="PHDIOXRDTASE"/>
</dbReference>
<keyword evidence="3" id="KW-0001">2Fe-2S</keyword>
<dbReference type="PANTHER" id="PTHR47354:SF1">
    <property type="entry name" value="CARNITINE MONOOXYGENASE REDUCTASE SUBUNIT"/>
    <property type="match status" value="1"/>
</dbReference>
<dbReference type="InterPro" id="IPR036010">
    <property type="entry name" value="2Fe-2S_ferredoxin-like_sf"/>
</dbReference>
<keyword evidence="11" id="KW-1185">Reference proteome</keyword>
<evidence type="ECO:0000256" key="5">
    <source>
        <dbReference type="ARBA" id="ARBA00023002"/>
    </source>
</evidence>
<dbReference type="PROSITE" id="PS51085">
    <property type="entry name" value="2FE2S_FER_2"/>
    <property type="match status" value="1"/>
</dbReference>
<protein>
    <submittedName>
        <fullName evidence="10">Ferredoxin-NADP reductase</fullName>
    </submittedName>
</protein>
<dbReference type="InterPro" id="IPR017927">
    <property type="entry name" value="FAD-bd_FR_type"/>
</dbReference>
<keyword evidence="2" id="KW-0285">Flavoprotein</keyword>
<dbReference type="CDD" id="cd06185">
    <property type="entry name" value="PDR_like"/>
    <property type="match status" value="1"/>
</dbReference>
<dbReference type="PROSITE" id="PS00197">
    <property type="entry name" value="2FE2S_FER_1"/>
    <property type="match status" value="1"/>
</dbReference>
<dbReference type="Gene3D" id="3.40.50.80">
    <property type="entry name" value="Nucleotide-binding domain of ferredoxin-NADP reductase (FNR) module"/>
    <property type="match status" value="1"/>
</dbReference>
<organism evidence="10 11">
    <name type="scientific">Rhodococcoides kyotonense</name>
    <dbReference type="NCBI Taxonomy" id="398843"/>
    <lineage>
        <taxon>Bacteria</taxon>
        <taxon>Bacillati</taxon>
        <taxon>Actinomycetota</taxon>
        <taxon>Actinomycetes</taxon>
        <taxon>Mycobacteriales</taxon>
        <taxon>Nocardiaceae</taxon>
        <taxon>Rhodococcoides</taxon>
    </lineage>
</organism>
<dbReference type="SUPFAM" id="SSF52343">
    <property type="entry name" value="Ferredoxin reductase-like, C-terminal NADP-linked domain"/>
    <property type="match status" value="1"/>
</dbReference>